<dbReference type="EMBL" id="JAFCIX010000364">
    <property type="protein sequence ID" value="KAH6592976.1"/>
    <property type="molecule type" value="Genomic_DNA"/>
</dbReference>
<evidence type="ECO:0000313" key="4">
    <source>
        <dbReference type="Proteomes" id="UP001648503"/>
    </source>
</evidence>
<proteinExistence type="predicted"/>
<comment type="caution">
    <text evidence="3">The sequence shown here is derived from an EMBL/GenBank/DDBJ whole genome shotgun (WGS) entry which is preliminary data.</text>
</comment>
<gene>
    <name evidence="3" type="ORF">BASA50_007703</name>
</gene>
<protein>
    <submittedName>
        <fullName evidence="3">Uncharacterized protein</fullName>
    </submittedName>
</protein>
<organism evidence="3 4">
    <name type="scientific">Batrachochytrium salamandrivorans</name>
    <dbReference type="NCBI Taxonomy" id="1357716"/>
    <lineage>
        <taxon>Eukaryota</taxon>
        <taxon>Fungi</taxon>
        <taxon>Fungi incertae sedis</taxon>
        <taxon>Chytridiomycota</taxon>
        <taxon>Chytridiomycota incertae sedis</taxon>
        <taxon>Chytridiomycetes</taxon>
        <taxon>Rhizophydiales</taxon>
        <taxon>Rhizophydiales incertae sedis</taxon>
        <taxon>Batrachochytrium</taxon>
    </lineage>
</organism>
<reference evidence="3 4" key="1">
    <citation type="submission" date="2021-02" db="EMBL/GenBank/DDBJ databases">
        <title>Variation within the Batrachochytrium salamandrivorans European outbreak.</title>
        <authorList>
            <person name="Kelly M."/>
            <person name="Pasmans F."/>
            <person name="Shea T.P."/>
            <person name="Munoz J.F."/>
            <person name="Carranza S."/>
            <person name="Cuomo C.A."/>
            <person name="Martel A."/>
        </authorList>
    </citation>
    <scope>NUCLEOTIDE SEQUENCE [LARGE SCALE GENOMIC DNA]</scope>
    <source>
        <strain evidence="3 4">AMFP18/2</strain>
    </source>
</reference>
<evidence type="ECO:0000313" key="3">
    <source>
        <dbReference type="EMBL" id="KAH6592976.1"/>
    </source>
</evidence>
<feature type="signal peptide" evidence="2">
    <location>
        <begin position="1"/>
        <end position="18"/>
    </location>
</feature>
<feature type="compositionally biased region" description="Basic and acidic residues" evidence="1">
    <location>
        <begin position="66"/>
        <end position="77"/>
    </location>
</feature>
<keyword evidence="4" id="KW-1185">Reference proteome</keyword>
<accession>A0ABQ8F6A6</accession>
<dbReference type="Proteomes" id="UP001648503">
    <property type="component" value="Unassembled WGS sequence"/>
</dbReference>
<sequence length="354" mass="39271">MQFFCLLSFVVVALHAAALPQPARPSKKCSNSVSADLVSDLKAISNRPALNSQQDPVTLISLERRDDSKGHSGDNSKSDPSPPPALTSDGIIREINGVFKVRIGSLDLSSTVDEIGDYHGHLPKSIDDVGKAIGWIVGGLIANYLKRMIYVNNHLKDWIAINGDAVIPILKSGLDDAEYSRVELSLRKTVAKLMDEVRECLIAVFDAISRIIEKTGDVVQNVETVAKSFERVFNSRMKFFEELKLLLKKFAAGGRDMMDSTRIHVSWFTRYGQVILEMLLISGRIGTERYMMLGCEQVIGHRIQSELVPAIQKSRLRLLGRALDPSVENVYTWLRGGVLNGEADLDQLLVGRRL</sequence>
<feature type="chain" id="PRO_5045160357" evidence="2">
    <location>
        <begin position="19"/>
        <end position="354"/>
    </location>
</feature>
<name>A0ABQ8F6A6_9FUNG</name>
<feature type="region of interest" description="Disordered" evidence="1">
    <location>
        <begin position="66"/>
        <end position="87"/>
    </location>
</feature>
<evidence type="ECO:0000256" key="1">
    <source>
        <dbReference type="SAM" id="MobiDB-lite"/>
    </source>
</evidence>
<keyword evidence="2" id="KW-0732">Signal</keyword>
<evidence type="ECO:0000256" key="2">
    <source>
        <dbReference type="SAM" id="SignalP"/>
    </source>
</evidence>